<evidence type="ECO:0000313" key="3">
    <source>
        <dbReference type="Proteomes" id="UP000321222"/>
    </source>
</evidence>
<dbReference type="InterPro" id="IPR018551">
    <property type="entry name" value="DUF2007"/>
</dbReference>
<dbReference type="Pfam" id="PF09413">
    <property type="entry name" value="DUF2007"/>
    <property type="match status" value="1"/>
</dbReference>
<reference evidence="2 3" key="1">
    <citation type="submission" date="2019-08" db="EMBL/GenBank/DDBJ databases">
        <title>Flavobacterium alkalisoli sp. nov., isolated from rhizosphere soil of Suaeda salsa.</title>
        <authorList>
            <person name="Sun J.-Q."/>
            <person name="Xu L."/>
        </authorList>
    </citation>
    <scope>NUCLEOTIDE SEQUENCE [LARGE SCALE GENOMIC DNA]</scope>
    <source>
        <strain evidence="2 3">XS-5</strain>
    </source>
</reference>
<dbReference type="AlphaFoldDB" id="A0A5B9FWT1"/>
<dbReference type="EMBL" id="CP042831">
    <property type="protein sequence ID" value="QEE51434.1"/>
    <property type="molecule type" value="Genomic_DNA"/>
</dbReference>
<evidence type="ECO:0000313" key="2">
    <source>
        <dbReference type="EMBL" id="QEE51434.1"/>
    </source>
</evidence>
<dbReference type="OrthoDB" id="1372890at2"/>
<organism evidence="2 3">
    <name type="scientific">Flavobacterium alkalisoli</name>
    <dbReference type="NCBI Taxonomy" id="2602769"/>
    <lineage>
        <taxon>Bacteria</taxon>
        <taxon>Pseudomonadati</taxon>
        <taxon>Bacteroidota</taxon>
        <taxon>Flavobacteriia</taxon>
        <taxon>Flavobacteriales</taxon>
        <taxon>Flavobacteriaceae</taxon>
        <taxon>Flavobacterium</taxon>
    </lineage>
</organism>
<proteinExistence type="predicted"/>
<name>A0A5B9FWT1_9FLAO</name>
<sequence length="70" mass="7455">MALVKIYSGSEIEATPIKLTLEEAGINPVVKDNIQSATVAGFGSFGQAMELYVEEHEVEVAAKIVAGFNK</sequence>
<dbReference type="KEGG" id="fak:FUA48_18225"/>
<dbReference type="RefSeq" id="WP_147584918.1">
    <property type="nucleotide sequence ID" value="NZ_CP042831.1"/>
</dbReference>
<protein>
    <submittedName>
        <fullName evidence="2">DUF2007 domain-containing protein</fullName>
    </submittedName>
</protein>
<dbReference type="Proteomes" id="UP000321222">
    <property type="component" value="Chromosome"/>
</dbReference>
<accession>A0A5B9FWT1</accession>
<gene>
    <name evidence="2" type="ORF">FUA48_18225</name>
</gene>
<evidence type="ECO:0000259" key="1">
    <source>
        <dbReference type="Pfam" id="PF09413"/>
    </source>
</evidence>
<keyword evidence="3" id="KW-1185">Reference proteome</keyword>
<feature type="domain" description="DUF2007" evidence="1">
    <location>
        <begin position="4"/>
        <end position="66"/>
    </location>
</feature>